<evidence type="ECO:0000259" key="3">
    <source>
        <dbReference type="SMART" id="SM01264"/>
    </source>
</evidence>
<dbReference type="PANTHER" id="PTHR43016:SF13">
    <property type="entry name" value="PRESEQUENCE PROTEASE, MITOCHONDRIAL"/>
    <property type="match status" value="1"/>
</dbReference>
<evidence type="ECO:0000313" key="5">
    <source>
        <dbReference type="Proteomes" id="UP000190814"/>
    </source>
</evidence>
<name>A0A1T4VII3_9FIRM</name>
<dbReference type="FunFam" id="3.30.830.10:FF:000034">
    <property type="entry name" value="presequence protease 1, chloroplastic/mitochondrial"/>
    <property type="match status" value="1"/>
</dbReference>
<dbReference type="EMBL" id="FUXZ01000005">
    <property type="protein sequence ID" value="SKA64749.1"/>
    <property type="molecule type" value="Genomic_DNA"/>
</dbReference>
<dbReference type="RefSeq" id="WP_078765895.1">
    <property type="nucleotide sequence ID" value="NZ_FUXZ01000005.1"/>
</dbReference>
<dbReference type="Pfam" id="PF22516">
    <property type="entry name" value="PreP_C"/>
    <property type="match status" value="1"/>
</dbReference>
<dbReference type="GO" id="GO:0004222">
    <property type="term" value="F:metalloendopeptidase activity"/>
    <property type="evidence" value="ECO:0007669"/>
    <property type="project" value="InterPro"/>
</dbReference>
<evidence type="ECO:0000313" key="4">
    <source>
        <dbReference type="EMBL" id="SKA64749.1"/>
    </source>
</evidence>
<dbReference type="InterPro" id="IPR055130">
    <property type="entry name" value="PreP_C"/>
</dbReference>
<dbReference type="PANTHER" id="PTHR43016">
    <property type="entry name" value="PRESEQUENCE PROTEASE"/>
    <property type="match status" value="1"/>
</dbReference>
<dbReference type="InterPro" id="IPR011765">
    <property type="entry name" value="Pept_M16_N"/>
</dbReference>
<dbReference type="GO" id="GO:0046872">
    <property type="term" value="F:metal ion binding"/>
    <property type="evidence" value="ECO:0007669"/>
    <property type="project" value="InterPro"/>
</dbReference>
<reference evidence="4 5" key="1">
    <citation type="submission" date="2017-02" db="EMBL/GenBank/DDBJ databases">
        <authorList>
            <person name="Peterson S.W."/>
        </authorList>
    </citation>
    <scope>NUCLEOTIDE SEQUENCE [LARGE SCALE GENOMIC DNA]</scope>
    <source>
        <strain evidence="4 5">ATCC 35992</strain>
    </source>
</reference>
<dbReference type="Proteomes" id="UP000190814">
    <property type="component" value="Unassembled WGS sequence"/>
</dbReference>
<dbReference type="OrthoDB" id="9762027at2"/>
<evidence type="ECO:0000256" key="1">
    <source>
        <dbReference type="ARBA" id="ARBA00007261"/>
    </source>
</evidence>
<dbReference type="InterPro" id="IPR007863">
    <property type="entry name" value="Peptidase_M16_C"/>
</dbReference>
<dbReference type="InterPro" id="IPR001431">
    <property type="entry name" value="Pept_M16_Zn_BS"/>
</dbReference>
<dbReference type="SUPFAM" id="SSF63411">
    <property type="entry name" value="LuxS/MPP-like metallohydrolase"/>
    <property type="match status" value="4"/>
</dbReference>
<accession>A0A1T4VII3</accession>
<gene>
    <name evidence="4" type="ORF">SAMN02745111_01026</name>
</gene>
<dbReference type="PROSITE" id="PS00143">
    <property type="entry name" value="INSULINASE"/>
    <property type="match status" value="1"/>
</dbReference>
<dbReference type="Pfam" id="PF05193">
    <property type="entry name" value="Peptidase_M16_C"/>
    <property type="match status" value="1"/>
</dbReference>
<comment type="similarity">
    <text evidence="1 2">Belongs to the peptidase M16 family.</text>
</comment>
<keyword evidence="5" id="KW-1185">Reference proteome</keyword>
<dbReference type="SMART" id="SM01264">
    <property type="entry name" value="M16C_associated"/>
    <property type="match status" value="1"/>
</dbReference>
<sequence length="1002" mass="114546">MNKDKLQAYDIVEESELDEIKAKGYILSHKKTKAKVICIECDDNNKVFTIGFKTPPTDDTGVAHIIEHTVLCGSKKYPVKDPFIELVKGSLNTFLNAMTYPDKTLYPIASLNDADFQNLLDVYMDAVFHPNIYNTDMIFKQEGWHYELDNPSDDLKINGVVYNEMKGAFSSEEGVLERAIMHSLYPDTSYGNESGGDPDFIPDLTYENYLNFHRKFYHPANSFIYLYGDMDMAEKLDYIDKEYLADYDYLEVDSEIKKQKAFAQMTYERRTYPITESQSEVDNTTLSYNVVVGDVFDEKLSIAMQMIDYALMGMAGAPLKQALLDKGIGKDVSGTYEGGILQPYYSITAEMANEYQKDDFVKTIRETLEKIVADGIDKKSLAAAINNLEFNYREMDFGRYPKGLMLGLRVYDSWIFGAKDPLYSINCGKLFAEMRSLIDTDYYEKIVKEYLLTNTHGSVIVNVPVKGLTLENDNKLKEKLKAFKDTLSEEQIENIVSETKALDIYQSEPSPKEDLEKIPMLTRSDINENPEKYDVKIEDVNGVKVYNVNLFTNKISYITLGFDITGLDAEMLPYLTILKNVLSNVSTKNFSYDDLCNEIMLEVGELSYTVSNMYVKPDCSEYKEFFEVYIKCFDEKINKGFFLANEVIENTLFDDYNRIYEILGELMSKAKNRILNSGNAVAIKRAQSYYSEKERRFDLRNGIGYYKVLEYIFKNYDKCKMDLVDKLKNLMKVIFRQDNLVVCFTHDYEPELIKNELVGLHKRLNAADDSSSLILSDKDSSNNGLSSYKLSAAGKINSIENADSNSSDNSRTDLSEGFITPSQIQFVCRAGRYDSEYDPRFAVLSTILSYDYLWNNVRVKGGAYGCGANFLGTKEVLLTSYRDPNLKETNDIYEKLVDYVENFDCDDRDMTKYIIGTFSSIDTPYSTASKAAIAYAQTVRGRSYEERKADRIKILNANQEDIRNLAIKIKEALASKNLCCIGSERKINEDKELFAKVVNLFE</sequence>
<dbReference type="STRING" id="39495.SAMN02745111_01026"/>
<dbReference type="InterPro" id="IPR013578">
    <property type="entry name" value="Peptidase_M16C_assoc"/>
</dbReference>
<dbReference type="Gene3D" id="3.30.830.10">
    <property type="entry name" value="Metalloenzyme, LuxS/M16 peptidase-like"/>
    <property type="match status" value="4"/>
</dbReference>
<feature type="domain" description="Peptidase M16C associated" evidence="3">
    <location>
        <begin position="462"/>
        <end position="712"/>
    </location>
</feature>
<dbReference type="GO" id="GO:0016485">
    <property type="term" value="P:protein processing"/>
    <property type="evidence" value="ECO:0007669"/>
    <property type="project" value="TreeGrafter"/>
</dbReference>
<proteinExistence type="inferred from homology"/>
<evidence type="ECO:0000256" key="2">
    <source>
        <dbReference type="RuleBase" id="RU004447"/>
    </source>
</evidence>
<dbReference type="AlphaFoldDB" id="A0A1T4VII3"/>
<dbReference type="InterPro" id="IPR011249">
    <property type="entry name" value="Metalloenz_LuxS/M16"/>
</dbReference>
<protein>
    <recommendedName>
        <fullName evidence="3">Peptidase M16C associated domain-containing protein</fullName>
    </recommendedName>
</protein>
<dbReference type="Pfam" id="PF08367">
    <property type="entry name" value="M16C_assoc"/>
    <property type="match status" value="1"/>
</dbReference>
<organism evidence="4 5">
    <name type="scientific">Eubacterium uniforme</name>
    <dbReference type="NCBI Taxonomy" id="39495"/>
    <lineage>
        <taxon>Bacteria</taxon>
        <taxon>Bacillati</taxon>
        <taxon>Bacillota</taxon>
        <taxon>Clostridia</taxon>
        <taxon>Eubacteriales</taxon>
        <taxon>Eubacteriaceae</taxon>
        <taxon>Eubacterium</taxon>
    </lineage>
</organism>
<dbReference type="Pfam" id="PF00675">
    <property type="entry name" value="Peptidase_M16"/>
    <property type="match status" value="1"/>
</dbReference>